<dbReference type="EMBL" id="AJWK01030054">
    <property type="status" value="NOT_ANNOTATED_CDS"/>
    <property type="molecule type" value="Genomic_DNA"/>
</dbReference>
<dbReference type="GO" id="GO:0007526">
    <property type="term" value="P:larval somatic muscle development"/>
    <property type="evidence" value="ECO:0007669"/>
    <property type="project" value="UniProtKB-ARBA"/>
</dbReference>
<reference evidence="12" key="3">
    <citation type="submission" date="2020-05" db="UniProtKB">
        <authorList>
            <consortium name="EnsemblMetazoa"/>
        </authorList>
    </citation>
    <scope>IDENTIFICATION</scope>
    <source>
        <strain evidence="12">Jacobina</strain>
    </source>
</reference>
<organism evidence="12 13">
    <name type="scientific">Lutzomyia longipalpis</name>
    <name type="common">Sand fly</name>
    <dbReference type="NCBI Taxonomy" id="7200"/>
    <lineage>
        <taxon>Eukaryota</taxon>
        <taxon>Metazoa</taxon>
        <taxon>Ecdysozoa</taxon>
        <taxon>Arthropoda</taxon>
        <taxon>Hexapoda</taxon>
        <taxon>Insecta</taxon>
        <taxon>Pterygota</taxon>
        <taxon>Neoptera</taxon>
        <taxon>Endopterygota</taxon>
        <taxon>Diptera</taxon>
        <taxon>Nematocera</taxon>
        <taxon>Psychodoidea</taxon>
        <taxon>Psychodidae</taxon>
        <taxon>Lutzomyia</taxon>
        <taxon>Lutzomyia</taxon>
    </lineage>
</organism>
<evidence type="ECO:0000256" key="8">
    <source>
        <dbReference type="ARBA" id="ARBA00037382"/>
    </source>
</evidence>
<accession>A0A1B0CV30</accession>
<dbReference type="PANTHER" id="PTHR23110:SF111">
    <property type="entry name" value="LONGITUDINALS LACKING PROTEIN, ISOFORMS F_I_K_T"/>
    <property type="match status" value="1"/>
</dbReference>
<dbReference type="GO" id="GO:0016199">
    <property type="term" value="P:axon midline choice point recognition"/>
    <property type="evidence" value="ECO:0007669"/>
    <property type="project" value="UniProtKB-ARBA"/>
</dbReference>
<keyword evidence="4" id="KW-0524">Neurogenesis</keyword>
<dbReference type="GO" id="GO:0008406">
    <property type="term" value="P:gonad development"/>
    <property type="evidence" value="ECO:0007669"/>
    <property type="project" value="UniProtKB-ARBA"/>
</dbReference>
<dbReference type="CDD" id="cd18315">
    <property type="entry name" value="BTB_POZ_BAB-like"/>
    <property type="match status" value="1"/>
</dbReference>
<dbReference type="GO" id="GO:0048813">
    <property type="term" value="P:dendrite morphogenesis"/>
    <property type="evidence" value="ECO:0007669"/>
    <property type="project" value="UniProtKB-ARBA"/>
</dbReference>
<dbReference type="PANTHER" id="PTHR23110">
    <property type="entry name" value="BTB DOMAIN TRANSCRIPTION FACTOR"/>
    <property type="match status" value="1"/>
</dbReference>
<dbReference type="Gene3D" id="3.30.710.10">
    <property type="entry name" value="Potassium Channel Kv1.1, Chain A"/>
    <property type="match status" value="1"/>
</dbReference>
<sequence length="433" mass="46978">MDDDQQFCLRWNNHQSTLISVFDTLLENGTLVDCTLAAEGKFLKAHKVVLSACSPYFAALLSQQYDKHPIFILKDVKFQELRAMMDYMYRGEVNISQDQLAALLKAAESLQIKGLSDSRGSSGSGGSSQKADTSTKTHASVPAAKQTSTGLTIEQKRPRIEKQHPATLDTEPDVSDSREGSTSPNSRKRKKFRRRSIETNNIGDNHDQHSNSSSHSMPHAALSTHTTSMPTITSATSSASVLNVTKKTDHQSHESKGDIERDVDDSGDARADGGETHPLQVSRSKQSAAHGGETESTAKDKMEHSTHPDMLLEPKNEYDESNDGNVEDLTLDDEELLEDLEQAGPSHGGGEGSSQGYAQWQIERSQDEVFMAGQEAAGQHRDAQDGQFHGEYINLCDDFMYDAATSQTYGQGGNYTGTSFAATAAQSGAGGGI</sequence>
<dbReference type="EMBL" id="GITU01005365">
    <property type="protein sequence ID" value="MBC1174068.1"/>
    <property type="molecule type" value="Transcribed_RNA"/>
</dbReference>
<feature type="compositionally biased region" description="Polar residues" evidence="9">
    <location>
        <begin position="129"/>
        <end position="138"/>
    </location>
</feature>
<dbReference type="GO" id="GO:0007464">
    <property type="term" value="P:R3/R4 cell fate commitment"/>
    <property type="evidence" value="ECO:0007669"/>
    <property type="project" value="UniProtKB-ARBA"/>
</dbReference>
<dbReference type="InterPro" id="IPR051095">
    <property type="entry name" value="Dros_DevTransReg"/>
</dbReference>
<dbReference type="EnsemblMetazoa" id="LLOJ008815-RA">
    <property type="protein sequence ID" value="LLOJ008815-PA"/>
    <property type="gene ID" value="LLOJ008815"/>
</dbReference>
<name>A0A1B0CV30_LUTLO</name>
<keyword evidence="13" id="KW-1185">Reference proteome</keyword>
<protein>
    <submittedName>
        <fullName evidence="11">Putative maternal protein required for meiosis</fullName>
    </submittedName>
</protein>
<dbReference type="GO" id="GO:0035167">
    <property type="term" value="P:larval lymph gland hemopoiesis"/>
    <property type="evidence" value="ECO:0007669"/>
    <property type="project" value="UniProtKB-ARBA"/>
</dbReference>
<evidence type="ECO:0000313" key="12">
    <source>
        <dbReference type="EnsemblMetazoa" id="LLOJ008815-PA"/>
    </source>
</evidence>
<keyword evidence="5" id="KW-0805">Transcription regulation</keyword>
<dbReference type="SUPFAM" id="SSF54695">
    <property type="entry name" value="POZ domain"/>
    <property type="match status" value="1"/>
</dbReference>
<evidence type="ECO:0000313" key="13">
    <source>
        <dbReference type="Proteomes" id="UP000092461"/>
    </source>
</evidence>
<dbReference type="InterPro" id="IPR011333">
    <property type="entry name" value="SKP1/BTB/POZ_sf"/>
</dbReference>
<dbReference type="VEuPathDB" id="VectorBase:LLONM1_003846"/>
<dbReference type="GO" id="GO:0005634">
    <property type="term" value="C:nucleus"/>
    <property type="evidence" value="ECO:0007669"/>
    <property type="project" value="UniProtKB-SubCell"/>
</dbReference>
<evidence type="ECO:0000313" key="11">
    <source>
        <dbReference type="EMBL" id="MBC1174068.1"/>
    </source>
</evidence>
<evidence type="ECO:0000256" key="3">
    <source>
        <dbReference type="ARBA" id="ARBA00022782"/>
    </source>
</evidence>
<reference evidence="13" key="1">
    <citation type="submission" date="2012-05" db="EMBL/GenBank/DDBJ databases">
        <title>Whole Genome Assembly of Lutzomyia longipalpis.</title>
        <authorList>
            <person name="Richards S."/>
            <person name="Qu C."/>
            <person name="Dillon R."/>
            <person name="Worley K."/>
            <person name="Scherer S."/>
            <person name="Batterton M."/>
            <person name="Taylor A."/>
            <person name="Hawes A."/>
            <person name="Hernandez B."/>
            <person name="Kovar C."/>
            <person name="Mandapat C."/>
            <person name="Pham C."/>
            <person name="Qu C."/>
            <person name="Jing C."/>
            <person name="Bess C."/>
            <person name="Bandaranaike D."/>
            <person name="Ngo D."/>
            <person name="Ongeri F."/>
            <person name="Arias F."/>
            <person name="Lara F."/>
            <person name="Weissenberger G."/>
            <person name="Kamau G."/>
            <person name="Han H."/>
            <person name="Shen H."/>
            <person name="Dinh H."/>
            <person name="Khalil I."/>
            <person name="Jones J."/>
            <person name="Shafer J."/>
            <person name="Jayaseelan J."/>
            <person name="Quiroz J."/>
            <person name="Blankenburg K."/>
            <person name="Nguyen L."/>
            <person name="Jackson L."/>
            <person name="Francisco L."/>
            <person name="Tang L.-Y."/>
            <person name="Pu L.-L."/>
            <person name="Perales L."/>
            <person name="Lorensuhewa L."/>
            <person name="Munidasa M."/>
            <person name="Coyle M."/>
            <person name="Taylor M."/>
            <person name="Puazo M."/>
            <person name="Firestine M."/>
            <person name="Scheel M."/>
            <person name="Javaid M."/>
            <person name="Wang M."/>
            <person name="Li M."/>
            <person name="Tabassum N."/>
            <person name="Saada N."/>
            <person name="Osuji N."/>
            <person name="Aqrawi P."/>
            <person name="Fu Q."/>
            <person name="Thornton R."/>
            <person name="Raj R."/>
            <person name="Goodspeed R."/>
            <person name="Mata R."/>
            <person name="Najjar R."/>
            <person name="Gubbala S."/>
            <person name="Lee S."/>
            <person name="Denson S."/>
            <person name="Patil S."/>
            <person name="Macmil S."/>
            <person name="Qi S."/>
            <person name="Matskevitch T."/>
            <person name="Palculict T."/>
            <person name="Mathew T."/>
            <person name="Vee V."/>
            <person name="Velamala V."/>
            <person name="Korchina V."/>
            <person name="Cai W."/>
            <person name="Liu W."/>
            <person name="Dai W."/>
            <person name="Zou X."/>
            <person name="Zhu Y."/>
            <person name="Zhang Y."/>
            <person name="Wu Y.-Q."/>
            <person name="Xin Y."/>
            <person name="Nazarath L."/>
            <person name="Kovar C."/>
            <person name="Han Y."/>
            <person name="Muzny D."/>
            <person name="Gibbs R."/>
        </authorList>
    </citation>
    <scope>NUCLEOTIDE SEQUENCE [LARGE SCALE GENOMIC DNA]</scope>
    <source>
        <strain evidence="13">Jacobina</strain>
    </source>
</reference>
<dbReference type="GO" id="GO:0006357">
    <property type="term" value="P:regulation of transcription by RNA polymerase II"/>
    <property type="evidence" value="ECO:0007669"/>
    <property type="project" value="TreeGrafter"/>
</dbReference>
<evidence type="ECO:0000256" key="2">
    <source>
        <dbReference type="ARBA" id="ARBA00022473"/>
    </source>
</evidence>
<feature type="compositionally biased region" description="Polar residues" evidence="9">
    <location>
        <begin position="223"/>
        <end position="245"/>
    </location>
</feature>
<keyword evidence="3" id="KW-0221">Differentiation</keyword>
<feature type="compositionally biased region" description="Basic and acidic residues" evidence="9">
    <location>
        <begin position="246"/>
        <end position="260"/>
    </location>
</feature>
<dbReference type="InterPro" id="IPR000210">
    <property type="entry name" value="BTB/POZ_dom"/>
</dbReference>
<feature type="compositionally biased region" description="Basic and acidic residues" evidence="9">
    <location>
        <begin position="154"/>
        <end position="164"/>
    </location>
</feature>
<keyword evidence="2" id="KW-0217">Developmental protein</keyword>
<dbReference type="Pfam" id="PF00651">
    <property type="entry name" value="BTB"/>
    <property type="match status" value="1"/>
</dbReference>
<comment type="subcellular location">
    <subcellularLocation>
        <location evidence="1">Nucleus</location>
    </subcellularLocation>
</comment>
<evidence type="ECO:0000259" key="10">
    <source>
        <dbReference type="PROSITE" id="PS50097"/>
    </source>
</evidence>
<dbReference type="GO" id="GO:0045476">
    <property type="term" value="P:nurse cell apoptotic process"/>
    <property type="evidence" value="ECO:0007669"/>
    <property type="project" value="UniProtKB-ARBA"/>
</dbReference>
<evidence type="ECO:0000256" key="6">
    <source>
        <dbReference type="ARBA" id="ARBA00023163"/>
    </source>
</evidence>
<comment type="function">
    <text evidence="8">Putative transcription factor required for axon growth and guidance in the central and peripheral nervous systems. Repels CNS axons away from the midline by promoting the expression of the midline repellent sli and its receptor robo.</text>
</comment>
<keyword evidence="6" id="KW-0804">Transcription</keyword>
<dbReference type="EMBL" id="AJWK01030053">
    <property type="status" value="NOT_ANNOTATED_CDS"/>
    <property type="molecule type" value="Genomic_DNA"/>
</dbReference>
<feature type="region of interest" description="Disordered" evidence="9">
    <location>
        <begin position="115"/>
        <end position="306"/>
    </location>
</feature>
<dbReference type="AlphaFoldDB" id="A0A1B0CV30"/>
<reference evidence="11" key="2">
    <citation type="journal article" date="2020" name="BMC">
        <title>Leishmania infection induces a limited differential gene expression in the sand fly midgut.</title>
        <authorList>
            <person name="Coutinho-Abreu I.V."/>
            <person name="Serafim T.D."/>
            <person name="Meneses C."/>
            <person name="Kamhawi S."/>
            <person name="Oliveira F."/>
            <person name="Valenzuela J.G."/>
        </authorList>
    </citation>
    <scope>NUCLEOTIDE SEQUENCE</scope>
    <source>
        <strain evidence="11">Jacobina</strain>
        <tissue evidence="11">Midgut</tissue>
    </source>
</reference>
<dbReference type="Proteomes" id="UP000092461">
    <property type="component" value="Unassembled WGS sequence"/>
</dbReference>
<dbReference type="EMBL" id="AJWK01030055">
    <property type="status" value="NOT_ANNOTATED_CDS"/>
    <property type="molecule type" value="Genomic_DNA"/>
</dbReference>
<evidence type="ECO:0000256" key="4">
    <source>
        <dbReference type="ARBA" id="ARBA00022902"/>
    </source>
</evidence>
<evidence type="ECO:0000256" key="1">
    <source>
        <dbReference type="ARBA" id="ARBA00004123"/>
    </source>
</evidence>
<dbReference type="VEuPathDB" id="VectorBase:LLOJ008815"/>
<evidence type="ECO:0000256" key="5">
    <source>
        <dbReference type="ARBA" id="ARBA00023015"/>
    </source>
</evidence>
<feature type="compositionally biased region" description="Basic and acidic residues" evidence="9">
    <location>
        <begin position="292"/>
        <end position="306"/>
    </location>
</feature>
<proteinExistence type="predicted"/>
<dbReference type="PROSITE" id="PS50097">
    <property type="entry name" value="BTB"/>
    <property type="match status" value="1"/>
</dbReference>
<dbReference type="GO" id="GO:0045467">
    <property type="term" value="P:R7 cell development"/>
    <property type="evidence" value="ECO:0007669"/>
    <property type="project" value="UniProtKB-ARBA"/>
</dbReference>
<dbReference type="FunFam" id="3.30.710.10:FF:000091">
    <property type="entry name" value="Lola, isoform F"/>
    <property type="match status" value="1"/>
</dbReference>
<evidence type="ECO:0000256" key="7">
    <source>
        <dbReference type="ARBA" id="ARBA00023242"/>
    </source>
</evidence>
<dbReference type="SMART" id="SM00225">
    <property type="entry name" value="BTB"/>
    <property type="match status" value="1"/>
</dbReference>
<evidence type="ECO:0000256" key="9">
    <source>
        <dbReference type="SAM" id="MobiDB-lite"/>
    </source>
</evidence>
<keyword evidence="7" id="KW-0539">Nucleus</keyword>
<dbReference type="EMBL" id="AJWK01030052">
    <property type="status" value="NOT_ANNOTATED_CDS"/>
    <property type="molecule type" value="Genomic_DNA"/>
</dbReference>
<feature type="domain" description="BTB" evidence="10">
    <location>
        <begin position="32"/>
        <end position="97"/>
    </location>
</feature>